<dbReference type="InterPro" id="IPR027417">
    <property type="entry name" value="P-loop_NTPase"/>
</dbReference>
<comment type="caution">
    <text evidence="5">The sequence shown here is derived from an EMBL/GenBank/DDBJ whole genome shotgun (WGS) entry which is preliminary data.</text>
</comment>
<evidence type="ECO:0000256" key="3">
    <source>
        <dbReference type="ARBA" id="ARBA00022840"/>
    </source>
</evidence>
<dbReference type="RefSeq" id="WP_154314694.1">
    <property type="nucleotide sequence ID" value="NZ_WKRA01000014.1"/>
</dbReference>
<keyword evidence="3" id="KW-0067">ATP-binding</keyword>
<evidence type="ECO:0000256" key="2">
    <source>
        <dbReference type="ARBA" id="ARBA00022741"/>
    </source>
</evidence>
<feature type="domain" description="AAA+ ATPase" evidence="4">
    <location>
        <begin position="190"/>
        <end position="322"/>
    </location>
</feature>
<dbReference type="InterPro" id="IPR003959">
    <property type="entry name" value="ATPase_AAA_core"/>
</dbReference>
<comment type="similarity">
    <text evidence="1">Belongs to the AAA ATPase family.</text>
</comment>
<dbReference type="CDD" id="cd19481">
    <property type="entry name" value="RecA-like_protease"/>
    <property type="match status" value="1"/>
</dbReference>
<organism evidence="5 6">
    <name type="scientific">Eubacterium ramulus</name>
    <dbReference type="NCBI Taxonomy" id="39490"/>
    <lineage>
        <taxon>Bacteria</taxon>
        <taxon>Bacillati</taxon>
        <taxon>Bacillota</taxon>
        <taxon>Clostridia</taxon>
        <taxon>Eubacteriales</taxon>
        <taxon>Eubacteriaceae</taxon>
        <taxon>Eubacterium</taxon>
    </lineage>
</organism>
<dbReference type="PANTHER" id="PTHR23073">
    <property type="entry name" value="26S PROTEASOME REGULATORY SUBUNIT"/>
    <property type="match status" value="1"/>
</dbReference>
<dbReference type="AlphaFoldDB" id="A0A844E0P0"/>
<name>A0A844E0P0_EUBRA</name>
<proteinExistence type="inferred from homology"/>
<dbReference type="Gene3D" id="3.40.50.300">
    <property type="entry name" value="P-loop containing nucleotide triphosphate hydrolases"/>
    <property type="match status" value="1"/>
</dbReference>
<evidence type="ECO:0000259" key="4">
    <source>
        <dbReference type="SMART" id="SM00382"/>
    </source>
</evidence>
<dbReference type="GO" id="GO:0016887">
    <property type="term" value="F:ATP hydrolysis activity"/>
    <property type="evidence" value="ECO:0007669"/>
    <property type="project" value="InterPro"/>
</dbReference>
<sequence>MNMVIIFEKISLKEISDLQVFKEKFIDAAITLTKIKDDAKTDIKLLEGTLPNTPEKEKVLIILSSDQPMPNMGRKIVEFKKDVLKVFEGVGIPLDKDSLTVKMNSPYDVEAFIRELKKNEIPKSSQPEDNNEFDYEQKSKQYIPVEPSYSFERVILNEDVLEKIEEAVGVLECENKVFKEWGLYEIQPHPSTSLSFYGPSGTGKTMAAEAVAQKLGKKILKVSYADVESKYHGEGPKMVKAIFLAAEKNDAVLFFDEADSLLSKRLTSVSQGSEQAINSMRSQLLICLEEFRGIVIFATNLVINYDQAFLTRLISVEFKKPDVETRKRIWDVHIKPLPDGKTHQLNIPLSENVDTQELAEKYDFSGREIRNAVVSACVSVAMAKREIVEQADFLKSSDKIAEEKKALLKAKDYTKGEDLIKKALQDKIKKSGGKQNVSEQSE</sequence>
<protein>
    <submittedName>
        <fullName evidence="5">AAA family ATPase</fullName>
    </submittedName>
</protein>
<dbReference type="InterPro" id="IPR050221">
    <property type="entry name" value="26S_Proteasome_ATPase"/>
</dbReference>
<dbReference type="InterPro" id="IPR003593">
    <property type="entry name" value="AAA+_ATPase"/>
</dbReference>
<evidence type="ECO:0000313" key="6">
    <source>
        <dbReference type="Proteomes" id="UP000431304"/>
    </source>
</evidence>
<reference evidence="5 6" key="1">
    <citation type="journal article" date="2019" name="Nat. Med.">
        <title>A library of human gut bacterial isolates paired with longitudinal multiomics data enables mechanistic microbiome research.</title>
        <authorList>
            <person name="Poyet M."/>
            <person name="Groussin M."/>
            <person name="Gibbons S.M."/>
            <person name="Avila-Pacheco J."/>
            <person name="Jiang X."/>
            <person name="Kearney S.M."/>
            <person name="Perrotta A.R."/>
            <person name="Berdy B."/>
            <person name="Zhao S."/>
            <person name="Lieberman T.D."/>
            <person name="Swanson P.K."/>
            <person name="Smith M."/>
            <person name="Roesemann S."/>
            <person name="Alexander J.E."/>
            <person name="Rich S.A."/>
            <person name="Livny J."/>
            <person name="Vlamakis H."/>
            <person name="Clish C."/>
            <person name="Bullock K."/>
            <person name="Deik A."/>
            <person name="Scott J."/>
            <person name="Pierce K.A."/>
            <person name="Xavier R.J."/>
            <person name="Alm E.J."/>
        </authorList>
    </citation>
    <scope>NUCLEOTIDE SEQUENCE [LARGE SCALE GENOMIC DNA]</scope>
    <source>
        <strain evidence="5 6">BIOML-A3</strain>
    </source>
</reference>
<gene>
    <name evidence="5" type="ORF">GKE72_09505</name>
</gene>
<evidence type="ECO:0000256" key="1">
    <source>
        <dbReference type="ARBA" id="ARBA00006914"/>
    </source>
</evidence>
<dbReference type="GO" id="GO:0005524">
    <property type="term" value="F:ATP binding"/>
    <property type="evidence" value="ECO:0007669"/>
    <property type="project" value="UniProtKB-KW"/>
</dbReference>
<dbReference type="SUPFAM" id="SSF52540">
    <property type="entry name" value="P-loop containing nucleoside triphosphate hydrolases"/>
    <property type="match status" value="1"/>
</dbReference>
<dbReference type="Gene3D" id="1.10.8.60">
    <property type="match status" value="1"/>
</dbReference>
<evidence type="ECO:0000313" key="5">
    <source>
        <dbReference type="EMBL" id="MSD16295.1"/>
    </source>
</evidence>
<dbReference type="Pfam" id="PF00004">
    <property type="entry name" value="AAA"/>
    <property type="match status" value="1"/>
</dbReference>
<accession>A0A844E0P0</accession>
<keyword evidence="2" id="KW-0547">Nucleotide-binding</keyword>
<dbReference type="Proteomes" id="UP000431304">
    <property type="component" value="Unassembled WGS sequence"/>
</dbReference>
<dbReference type="SMART" id="SM00382">
    <property type="entry name" value="AAA"/>
    <property type="match status" value="1"/>
</dbReference>
<dbReference type="EMBL" id="WKRA01000014">
    <property type="protein sequence ID" value="MSD16295.1"/>
    <property type="molecule type" value="Genomic_DNA"/>
</dbReference>